<evidence type="ECO:0000256" key="9">
    <source>
        <dbReference type="ARBA" id="ARBA00032554"/>
    </source>
</evidence>
<comment type="pathway">
    <text evidence="10">Isoprenoid biosynthesis; isopentenyl diphosphate biosynthesis via DXP pathway; isopentenyl diphosphate from 1-deoxy-D-xylulose 5-phosphate: step 3/6.</text>
</comment>
<dbReference type="Gene3D" id="3.30.70.890">
    <property type="entry name" value="GHMP kinase, C-terminal domain"/>
    <property type="match status" value="1"/>
</dbReference>
<feature type="binding site" evidence="10">
    <location>
        <begin position="97"/>
        <end position="107"/>
    </location>
    <ligand>
        <name>ATP</name>
        <dbReference type="ChEBI" id="CHEBI:30616"/>
    </ligand>
</feature>
<evidence type="ECO:0000313" key="14">
    <source>
        <dbReference type="Proteomes" id="UP000318681"/>
    </source>
</evidence>
<dbReference type="InterPro" id="IPR036554">
    <property type="entry name" value="GHMP_kinase_C_sf"/>
</dbReference>
<evidence type="ECO:0000256" key="3">
    <source>
        <dbReference type="ARBA" id="ARBA00017473"/>
    </source>
</evidence>
<keyword evidence="5 10" id="KW-0547">Nucleotide-binding</keyword>
<dbReference type="PANTHER" id="PTHR43527">
    <property type="entry name" value="4-DIPHOSPHOCYTIDYL-2-C-METHYL-D-ERYTHRITOL KINASE, CHLOROPLASTIC"/>
    <property type="match status" value="1"/>
</dbReference>
<feature type="domain" description="GHMP kinase N-terminal" evidence="11">
    <location>
        <begin position="69"/>
        <end position="144"/>
    </location>
</feature>
<keyword evidence="6 10" id="KW-0418">Kinase</keyword>
<protein>
    <recommendedName>
        <fullName evidence="3 10">4-diphosphocytidyl-2-C-methyl-D-erythritol kinase</fullName>
        <shortName evidence="10">CMK</shortName>
        <ecNumber evidence="2 10">2.7.1.148</ecNumber>
    </recommendedName>
    <alternativeName>
        <fullName evidence="9 10">4-(cytidine-5'-diphospho)-2-C-methyl-D-erythritol kinase</fullName>
    </alternativeName>
</protein>
<dbReference type="PANTHER" id="PTHR43527:SF2">
    <property type="entry name" value="4-DIPHOSPHOCYTIDYL-2-C-METHYL-D-ERYTHRITOL KINASE, CHLOROPLASTIC"/>
    <property type="match status" value="1"/>
</dbReference>
<reference evidence="13 14" key="1">
    <citation type="submission" date="2019-07" db="EMBL/GenBank/DDBJ databases">
        <title>Sphingomonas solaris sp. nov., isolated from a solar panel from Boston, Massachusetts.</title>
        <authorList>
            <person name="Tanner K."/>
            <person name="Pascual J."/>
            <person name="Mancuso C."/>
            <person name="Pereto J."/>
            <person name="Khalil A."/>
            <person name="Vilanova C."/>
        </authorList>
    </citation>
    <scope>NUCLEOTIDE SEQUENCE [LARGE SCALE GENOMIC DNA]</scope>
    <source>
        <strain evidence="13 14">R4DWN</strain>
    </source>
</reference>
<comment type="similarity">
    <text evidence="1 10">Belongs to the GHMP kinase family. IspE subfamily.</text>
</comment>
<dbReference type="GO" id="GO:0016114">
    <property type="term" value="P:terpenoid biosynthetic process"/>
    <property type="evidence" value="ECO:0007669"/>
    <property type="project" value="InterPro"/>
</dbReference>
<dbReference type="Proteomes" id="UP000318681">
    <property type="component" value="Unassembled WGS sequence"/>
</dbReference>
<dbReference type="NCBIfam" id="NF011202">
    <property type="entry name" value="PRK14608.1"/>
    <property type="match status" value="1"/>
</dbReference>
<evidence type="ECO:0000256" key="10">
    <source>
        <dbReference type="HAMAP-Rule" id="MF_00061"/>
    </source>
</evidence>
<dbReference type="Gene3D" id="3.30.230.10">
    <property type="match status" value="1"/>
</dbReference>
<evidence type="ECO:0000256" key="7">
    <source>
        <dbReference type="ARBA" id="ARBA00022840"/>
    </source>
</evidence>
<dbReference type="InterPro" id="IPR014721">
    <property type="entry name" value="Ribsml_uS5_D2-typ_fold_subgr"/>
</dbReference>
<dbReference type="AlphaFoldDB" id="A0A558QS34"/>
<dbReference type="EMBL" id="VNIM01000158">
    <property type="protein sequence ID" value="TVV69924.1"/>
    <property type="molecule type" value="Genomic_DNA"/>
</dbReference>
<dbReference type="GO" id="GO:0019288">
    <property type="term" value="P:isopentenyl diphosphate biosynthetic process, methylerythritol 4-phosphate pathway"/>
    <property type="evidence" value="ECO:0007669"/>
    <property type="project" value="UniProtKB-UniRule"/>
</dbReference>
<dbReference type="InterPro" id="IPR013750">
    <property type="entry name" value="GHMP_kinase_C_dom"/>
</dbReference>
<dbReference type="OrthoDB" id="9809438at2"/>
<dbReference type="InterPro" id="IPR020568">
    <property type="entry name" value="Ribosomal_Su5_D2-typ_SF"/>
</dbReference>
<dbReference type="Pfam" id="PF08544">
    <property type="entry name" value="GHMP_kinases_C"/>
    <property type="match status" value="1"/>
</dbReference>
<gene>
    <name evidence="10" type="primary">ispE</name>
    <name evidence="13" type="ORF">FOY91_20425</name>
</gene>
<comment type="function">
    <text evidence="10">Catalyzes the phosphorylation of the position 2 hydroxy group of 4-diphosphocytidyl-2C-methyl-D-erythritol.</text>
</comment>
<accession>A0A558QS34</accession>
<evidence type="ECO:0000256" key="6">
    <source>
        <dbReference type="ARBA" id="ARBA00022777"/>
    </source>
</evidence>
<name>A0A558QS34_9SPHN</name>
<proteinExistence type="inferred from homology"/>
<dbReference type="PIRSF" id="PIRSF010376">
    <property type="entry name" value="IspE"/>
    <property type="match status" value="1"/>
</dbReference>
<keyword evidence="8 10" id="KW-0414">Isoprene biosynthesis</keyword>
<dbReference type="InterPro" id="IPR004424">
    <property type="entry name" value="IspE"/>
</dbReference>
<evidence type="ECO:0000259" key="11">
    <source>
        <dbReference type="Pfam" id="PF00288"/>
    </source>
</evidence>
<dbReference type="GO" id="GO:0005524">
    <property type="term" value="F:ATP binding"/>
    <property type="evidence" value="ECO:0007669"/>
    <property type="project" value="UniProtKB-UniRule"/>
</dbReference>
<dbReference type="HAMAP" id="MF_00061">
    <property type="entry name" value="IspE"/>
    <property type="match status" value="1"/>
</dbReference>
<feature type="active site" evidence="10">
    <location>
        <position position="10"/>
    </location>
</feature>
<dbReference type="SUPFAM" id="SSF54211">
    <property type="entry name" value="Ribosomal protein S5 domain 2-like"/>
    <property type="match status" value="1"/>
</dbReference>
<evidence type="ECO:0000256" key="8">
    <source>
        <dbReference type="ARBA" id="ARBA00023229"/>
    </source>
</evidence>
<keyword evidence="14" id="KW-1185">Reference proteome</keyword>
<evidence type="ECO:0000259" key="12">
    <source>
        <dbReference type="Pfam" id="PF08544"/>
    </source>
</evidence>
<dbReference type="GO" id="GO:0050515">
    <property type="term" value="F:4-(cytidine 5'-diphospho)-2-C-methyl-D-erythritol kinase activity"/>
    <property type="evidence" value="ECO:0007669"/>
    <property type="project" value="UniProtKB-UniRule"/>
</dbReference>
<dbReference type="RefSeq" id="WP_145155785.1">
    <property type="nucleotide sequence ID" value="NZ_VNIM01000158.1"/>
</dbReference>
<evidence type="ECO:0000313" key="13">
    <source>
        <dbReference type="EMBL" id="TVV69924.1"/>
    </source>
</evidence>
<comment type="caution">
    <text evidence="13">The sequence shown here is derived from an EMBL/GenBank/DDBJ whole genome shotgun (WGS) entry which is preliminary data.</text>
</comment>
<feature type="domain" description="GHMP kinase C-terminal" evidence="12">
    <location>
        <begin position="205"/>
        <end position="265"/>
    </location>
</feature>
<dbReference type="UniPathway" id="UPA00056">
    <property type="reaction ID" value="UER00094"/>
</dbReference>
<keyword evidence="4 10" id="KW-0808">Transferase</keyword>
<evidence type="ECO:0000256" key="1">
    <source>
        <dbReference type="ARBA" id="ARBA00009684"/>
    </source>
</evidence>
<comment type="catalytic activity">
    <reaction evidence="10">
        <text>4-CDP-2-C-methyl-D-erythritol + ATP = 4-CDP-2-C-methyl-D-erythritol 2-phosphate + ADP + H(+)</text>
        <dbReference type="Rhea" id="RHEA:18437"/>
        <dbReference type="ChEBI" id="CHEBI:15378"/>
        <dbReference type="ChEBI" id="CHEBI:30616"/>
        <dbReference type="ChEBI" id="CHEBI:57823"/>
        <dbReference type="ChEBI" id="CHEBI:57919"/>
        <dbReference type="ChEBI" id="CHEBI:456216"/>
        <dbReference type="EC" id="2.7.1.148"/>
    </reaction>
</comment>
<organism evidence="13 14">
    <name type="scientific">Alterirhizorhabdus solaris</name>
    <dbReference type="NCBI Taxonomy" id="2529389"/>
    <lineage>
        <taxon>Bacteria</taxon>
        <taxon>Pseudomonadati</taxon>
        <taxon>Pseudomonadota</taxon>
        <taxon>Alphaproteobacteria</taxon>
        <taxon>Sphingomonadales</taxon>
        <taxon>Rhizorhabdaceae</taxon>
        <taxon>Alterirhizorhabdus</taxon>
    </lineage>
</organism>
<evidence type="ECO:0000256" key="2">
    <source>
        <dbReference type="ARBA" id="ARBA00012052"/>
    </source>
</evidence>
<dbReference type="EC" id="2.7.1.148" evidence="2 10"/>
<keyword evidence="7 10" id="KW-0067">ATP-binding</keyword>
<dbReference type="Pfam" id="PF00288">
    <property type="entry name" value="GHMP_kinases_N"/>
    <property type="match status" value="1"/>
</dbReference>
<evidence type="ECO:0000256" key="4">
    <source>
        <dbReference type="ARBA" id="ARBA00022679"/>
    </source>
</evidence>
<evidence type="ECO:0000256" key="5">
    <source>
        <dbReference type="ARBA" id="ARBA00022741"/>
    </source>
</evidence>
<dbReference type="InterPro" id="IPR006204">
    <property type="entry name" value="GHMP_kinase_N_dom"/>
</dbReference>
<feature type="active site" evidence="10">
    <location>
        <position position="139"/>
    </location>
</feature>
<dbReference type="SUPFAM" id="SSF55060">
    <property type="entry name" value="GHMP Kinase, C-terminal domain"/>
    <property type="match status" value="1"/>
</dbReference>
<sequence length="281" mass="28909">MRDRETAFAKINLALHVRRRRADGYHDLETLFAFAEEGDVLHATPADALSLTVGGPFAAALAGDDPADNLVLRAGEALRMAFGVTAGAALTLDKRLPVASGIGGGSADAAAALRLLVRVWRLPAGDPRITAISATLGADVPACLGSVATRGDGRGDRLVGVDAAALTGMPLLLVNPGVALSTAAVFAGWDGQDRGALAVGAPWAAARSGRNDLEPPARVLVPGIVAVLDELGAGEGVRLVRMSGSGATCFALYEDARGRDAAAARIAVARPEWWRLATRLR</sequence>